<dbReference type="Proteomes" id="UP000198967">
    <property type="component" value="Unassembled WGS sequence"/>
</dbReference>
<evidence type="ECO:0000256" key="5">
    <source>
        <dbReference type="ARBA" id="ARBA00022989"/>
    </source>
</evidence>
<protein>
    <submittedName>
        <fullName evidence="8">Putative oxidoreductase</fullName>
    </submittedName>
</protein>
<evidence type="ECO:0000256" key="2">
    <source>
        <dbReference type="ARBA" id="ARBA00006679"/>
    </source>
</evidence>
<evidence type="ECO:0000313" key="9">
    <source>
        <dbReference type="Proteomes" id="UP000198967"/>
    </source>
</evidence>
<evidence type="ECO:0000256" key="7">
    <source>
        <dbReference type="SAM" id="Phobius"/>
    </source>
</evidence>
<accession>A0A1G7TTJ2</accession>
<comment type="subcellular location">
    <subcellularLocation>
        <location evidence="1">Cell membrane</location>
        <topology evidence="1">Multi-pass membrane protein</topology>
    </subcellularLocation>
</comment>
<organism evidence="8 9">
    <name type="scientific">Pseudonocardia oroxyli</name>
    <dbReference type="NCBI Taxonomy" id="366584"/>
    <lineage>
        <taxon>Bacteria</taxon>
        <taxon>Bacillati</taxon>
        <taxon>Actinomycetota</taxon>
        <taxon>Actinomycetes</taxon>
        <taxon>Pseudonocardiales</taxon>
        <taxon>Pseudonocardiaceae</taxon>
        <taxon>Pseudonocardia</taxon>
    </lineage>
</organism>
<keyword evidence="6 7" id="KW-0472">Membrane</keyword>
<reference evidence="8 9" key="1">
    <citation type="submission" date="2016-10" db="EMBL/GenBank/DDBJ databases">
        <authorList>
            <person name="de Groot N.N."/>
        </authorList>
    </citation>
    <scope>NUCLEOTIDE SEQUENCE [LARGE SCALE GENOMIC DNA]</scope>
    <source>
        <strain evidence="8 9">CGMCC 4.3143</strain>
    </source>
</reference>
<keyword evidence="5 7" id="KW-1133">Transmembrane helix</keyword>
<sequence length="185" mass="18427">MTVESGEPRRRAGGLAALVLRAAVGGTILAHGVRHARSLDGTAGWFGSIGFRQPRLQAKASAAVEIGAGAALVAGAATPLAAASVVATMTVAVRSVHAPNGFFITAEGWEYVTNLAAASIALAALGPGDLSIDRAVGLGRRLRGPMAAVVVGGLGVAAGLAHLAVFWREPAKSAVAHSLPTIGLT</sequence>
<dbReference type="Pfam" id="PF07681">
    <property type="entry name" value="DoxX"/>
    <property type="match status" value="1"/>
</dbReference>
<proteinExistence type="inferred from homology"/>
<dbReference type="EMBL" id="FNBE01000011">
    <property type="protein sequence ID" value="SDG38542.1"/>
    <property type="molecule type" value="Genomic_DNA"/>
</dbReference>
<feature type="transmembrane region" description="Helical" evidence="7">
    <location>
        <begin position="12"/>
        <end position="30"/>
    </location>
</feature>
<keyword evidence="4 7" id="KW-0812">Transmembrane</keyword>
<keyword evidence="3" id="KW-1003">Cell membrane</keyword>
<evidence type="ECO:0000256" key="6">
    <source>
        <dbReference type="ARBA" id="ARBA00023136"/>
    </source>
</evidence>
<feature type="transmembrane region" description="Helical" evidence="7">
    <location>
        <begin position="111"/>
        <end position="132"/>
    </location>
</feature>
<evidence type="ECO:0000313" key="8">
    <source>
        <dbReference type="EMBL" id="SDG38542.1"/>
    </source>
</evidence>
<dbReference type="InterPro" id="IPR051907">
    <property type="entry name" value="DoxX-like_oxidoreductase"/>
</dbReference>
<name>A0A1G7TTJ2_PSEOR</name>
<evidence type="ECO:0000256" key="4">
    <source>
        <dbReference type="ARBA" id="ARBA00022692"/>
    </source>
</evidence>
<dbReference type="PANTHER" id="PTHR33452:SF1">
    <property type="entry name" value="INNER MEMBRANE PROTEIN YPHA-RELATED"/>
    <property type="match status" value="1"/>
</dbReference>
<dbReference type="PANTHER" id="PTHR33452">
    <property type="entry name" value="OXIDOREDUCTASE CATD-RELATED"/>
    <property type="match status" value="1"/>
</dbReference>
<dbReference type="STRING" id="366584.SAMN05216377_111130"/>
<keyword evidence="9" id="KW-1185">Reference proteome</keyword>
<dbReference type="GO" id="GO:0005886">
    <property type="term" value="C:plasma membrane"/>
    <property type="evidence" value="ECO:0007669"/>
    <property type="project" value="UniProtKB-SubCell"/>
</dbReference>
<dbReference type="AlphaFoldDB" id="A0A1G7TTJ2"/>
<evidence type="ECO:0000256" key="3">
    <source>
        <dbReference type="ARBA" id="ARBA00022475"/>
    </source>
</evidence>
<feature type="transmembrane region" description="Helical" evidence="7">
    <location>
        <begin position="144"/>
        <end position="167"/>
    </location>
</feature>
<feature type="transmembrane region" description="Helical" evidence="7">
    <location>
        <begin position="62"/>
        <end position="91"/>
    </location>
</feature>
<gene>
    <name evidence="8" type="ORF">SAMN05216377_111130</name>
</gene>
<dbReference type="InterPro" id="IPR032808">
    <property type="entry name" value="DoxX"/>
</dbReference>
<comment type="similarity">
    <text evidence="2">Belongs to the DoxX family.</text>
</comment>
<evidence type="ECO:0000256" key="1">
    <source>
        <dbReference type="ARBA" id="ARBA00004651"/>
    </source>
</evidence>